<proteinExistence type="inferred from homology"/>
<dbReference type="Gene3D" id="1.10.10.2830">
    <property type="match status" value="1"/>
</dbReference>
<name>A0A9X1PRY9_STRM4</name>
<protein>
    <submittedName>
        <fullName evidence="5">ParB/RepB/Spo0J family partition protein</fullName>
    </submittedName>
</protein>
<evidence type="ECO:0000259" key="4">
    <source>
        <dbReference type="SMART" id="SM00470"/>
    </source>
</evidence>
<dbReference type="EMBL" id="JAKEIP010000005">
    <property type="protein sequence ID" value="MCF1592425.1"/>
    <property type="molecule type" value="Genomic_DNA"/>
</dbReference>
<dbReference type="RefSeq" id="WP_234760736.1">
    <property type="nucleotide sequence ID" value="NZ_JAKEIP010000005.1"/>
</dbReference>
<accession>A0A9X1PRY9</accession>
<organism evidence="5 6">
    <name type="scientific">Streptomyces muensis</name>
    <dbReference type="NCBI Taxonomy" id="1077944"/>
    <lineage>
        <taxon>Bacteria</taxon>
        <taxon>Bacillati</taxon>
        <taxon>Actinomycetota</taxon>
        <taxon>Actinomycetes</taxon>
        <taxon>Kitasatosporales</taxon>
        <taxon>Streptomycetaceae</taxon>
        <taxon>Streptomyces</taxon>
    </lineage>
</organism>
<gene>
    <name evidence="5" type="ORF">L0P92_02420</name>
</gene>
<reference evidence="5" key="1">
    <citation type="submission" date="2022-01" db="EMBL/GenBank/DDBJ databases">
        <title>Draft Genome Sequences of Seven Type Strains of the Genus Streptomyces.</title>
        <authorList>
            <person name="Aziz S."/>
            <person name="Coretto E."/>
            <person name="Chronakova A."/>
            <person name="Sproer C."/>
            <person name="Huber K."/>
            <person name="Nouioui I."/>
            <person name="Gross H."/>
        </authorList>
    </citation>
    <scope>NUCLEOTIDE SEQUENCE</scope>
    <source>
        <strain evidence="5">DSM 103493</strain>
    </source>
</reference>
<dbReference type="PANTHER" id="PTHR33375:SF1">
    <property type="entry name" value="CHROMOSOME-PARTITIONING PROTEIN PARB-RELATED"/>
    <property type="match status" value="1"/>
</dbReference>
<dbReference type="InterPro" id="IPR004437">
    <property type="entry name" value="ParB/RepB/Spo0J"/>
</dbReference>
<evidence type="ECO:0000256" key="3">
    <source>
        <dbReference type="SAM" id="MobiDB-lite"/>
    </source>
</evidence>
<dbReference type="Pfam" id="PF02195">
    <property type="entry name" value="ParB_N"/>
    <property type="match status" value="1"/>
</dbReference>
<dbReference type="Proteomes" id="UP001139384">
    <property type="component" value="Unassembled WGS sequence"/>
</dbReference>
<dbReference type="NCBIfam" id="TIGR00180">
    <property type="entry name" value="parB_part"/>
    <property type="match status" value="1"/>
</dbReference>
<dbReference type="SUPFAM" id="SSF109709">
    <property type="entry name" value="KorB DNA-binding domain-like"/>
    <property type="match status" value="1"/>
</dbReference>
<keyword evidence="6" id="KW-1185">Reference proteome</keyword>
<dbReference type="GO" id="GO:0007059">
    <property type="term" value="P:chromosome segregation"/>
    <property type="evidence" value="ECO:0007669"/>
    <property type="project" value="UniProtKB-KW"/>
</dbReference>
<keyword evidence="2" id="KW-0159">Chromosome partition</keyword>
<dbReference type="InterPro" id="IPR050336">
    <property type="entry name" value="Chromosome_partition/occlusion"/>
</dbReference>
<dbReference type="InterPro" id="IPR003115">
    <property type="entry name" value="ParB_N"/>
</dbReference>
<feature type="compositionally biased region" description="Polar residues" evidence="3">
    <location>
        <begin position="354"/>
        <end position="377"/>
    </location>
</feature>
<dbReference type="SMART" id="SM00470">
    <property type="entry name" value="ParB"/>
    <property type="match status" value="1"/>
</dbReference>
<dbReference type="SUPFAM" id="SSF110849">
    <property type="entry name" value="ParB/Sulfiredoxin"/>
    <property type="match status" value="1"/>
</dbReference>
<evidence type="ECO:0000313" key="5">
    <source>
        <dbReference type="EMBL" id="MCF1592425.1"/>
    </source>
</evidence>
<dbReference type="GO" id="GO:0003677">
    <property type="term" value="F:DNA binding"/>
    <property type="evidence" value="ECO:0007669"/>
    <property type="project" value="InterPro"/>
</dbReference>
<evidence type="ECO:0000313" key="6">
    <source>
        <dbReference type="Proteomes" id="UP001139384"/>
    </source>
</evidence>
<evidence type="ECO:0000256" key="1">
    <source>
        <dbReference type="ARBA" id="ARBA00006295"/>
    </source>
</evidence>
<dbReference type="InterPro" id="IPR041468">
    <property type="entry name" value="HTH_ParB/Spo0J"/>
</dbReference>
<feature type="compositionally biased region" description="Polar residues" evidence="3">
    <location>
        <begin position="267"/>
        <end position="288"/>
    </location>
</feature>
<comment type="caution">
    <text evidence="5">The sequence shown here is derived from an EMBL/GenBank/DDBJ whole genome shotgun (WGS) entry which is preliminary data.</text>
</comment>
<dbReference type="AlphaFoldDB" id="A0A9X1PRY9"/>
<dbReference type="Gene3D" id="3.90.1530.30">
    <property type="match status" value="1"/>
</dbReference>
<evidence type="ECO:0000256" key="2">
    <source>
        <dbReference type="ARBA" id="ARBA00022829"/>
    </source>
</evidence>
<dbReference type="GO" id="GO:0005694">
    <property type="term" value="C:chromosome"/>
    <property type="evidence" value="ECO:0007669"/>
    <property type="project" value="TreeGrafter"/>
</dbReference>
<feature type="compositionally biased region" description="Polar residues" evidence="3">
    <location>
        <begin position="316"/>
        <end position="329"/>
    </location>
</feature>
<dbReference type="Pfam" id="PF17762">
    <property type="entry name" value="HTH_ParB"/>
    <property type="match status" value="1"/>
</dbReference>
<feature type="region of interest" description="Disordered" evidence="3">
    <location>
        <begin position="253"/>
        <end position="382"/>
    </location>
</feature>
<dbReference type="InterPro" id="IPR036086">
    <property type="entry name" value="ParB/Sulfiredoxin_sf"/>
</dbReference>
<feature type="domain" description="ParB-like N-terminal" evidence="4">
    <location>
        <begin position="28"/>
        <end position="134"/>
    </location>
</feature>
<comment type="similarity">
    <text evidence="1">Belongs to the ParB family.</text>
</comment>
<sequence>MAGMPNNVSLGTHRAAAEQQRLFNKGTSELPVEDLLPSPENGRKRLRNVEGLADSYDEDGVVQALTVVTAEAYVKHYPKHREYVAKSGKPFVVLHGHRRLAAAKLRGLEKVPVFIRKTVSENGSLRIAAMKENEQRLGLDPIEQGADYQAALDELGISQRELAKRLGKGTSQTAISHKIKLLSLIEPLQQAVIDHWCRQRGLEFEFGGERLLPIKEAATVLAGLREDLQQAYVDGTLSFADAEVIVKSKVPLEQQHLPSEQTKEPESGTNQQETGAGENGSAQQSQPETTGDGGTGQQQESGNGAEGGGENKPAGTEQNTFPSQRNTETGEGEQTGDASEKPETGTGEPPQNLPEATTTGSNGGAQSPVGTETQQPAGTVATVSDRGVIAVTTVKDIYTGLKERLSPAEFEELQELILSD</sequence>
<dbReference type="PANTHER" id="PTHR33375">
    <property type="entry name" value="CHROMOSOME-PARTITIONING PROTEIN PARB-RELATED"/>
    <property type="match status" value="1"/>
</dbReference>